<comment type="caution">
    <text evidence="8">The sequence shown here is derived from an EMBL/GenBank/DDBJ whole genome shotgun (WGS) entry which is preliminary data.</text>
</comment>
<dbReference type="PROSITE" id="PS51900">
    <property type="entry name" value="CB"/>
    <property type="match status" value="1"/>
</dbReference>
<dbReference type="InterPro" id="IPR002104">
    <property type="entry name" value="Integrase_catalytic"/>
</dbReference>
<feature type="domain" description="Tyr recombinase" evidence="6">
    <location>
        <begin position="219"/>
        <end position="399"/>
    </location>
</feature>
<keyword evidence="2" id="KW-0229">DNA integration</keyword>
<dbReference type="InterPro" id="IPR035386">
    <property type="entry name" value="Arm-DNA-bind_5"/>
</dbReference>
<dbReference type="Pfam" id="PF13102">
    <property type="entry name" value="Phage_int_SAM_5"/>
    <property type="match status" value="1"/>
</dbReference>
<dbReference type="Pfam" id="PF17293">
    <property type="entry name" value="Arm-DNA-bind_5"/>
    <property type="match status" value="1"/>
</dbReference>
<dbReference type="EMBL" id="BNAF01000003">
    <property type="protein sequence ID" value="GHE29135.1"/>
    <property type="molecule type" value="Genomic_DNA"/>
</dbReference>
<dbReference type="CDD" id="cd01185">
    <property type="entry name" value="INTN1_C_like"/>
    <property type="match status" value="1"/>
</dbReference>
<accession>A0ABQ3HSB0</accession>
<dbReference type="InterPro" id="IPR044068">
    <property type="entry name" value="CB"/>
</dbReference>
<evidence type="ECO:0000256" key="1">
    <source>
        <dbReference type="ARBA" id="ARBA00008857"/>
    </source>
</evidence>
<evidence type="ECO:0000259" key="7">
    <source>
        <dbReference type="PROSITE" id="PS51900"/>
    </source>
</evidence>
<dbReference type="PANTHER" id="PTHR30349:SF64">
    <property type="entry name" value="PROPHAGE INTEGRASE INTD-RELATED"/>
    <property type="match status" value="1"/>
</dbReference>
<evidence type="ECO:0000256" key="2">
    <source>
        <dbReference type="ARBA" id="ARBA00022908"/>
    </source>
</evidence>
<dbReference type="RefSeq" id="WP_189625505.1">
    <property type="nucleotide sequence ID" value="NZ_BNAF01000003.1"/>
</dbReference>
<dbReference type="PANTHER" id="PTHR30349">
    <property type="entry name" value="PHAGE INTEGRASE-RELATED"/>
    <property type="match status" value="1"/>
</dbReference>
<reference evidence="9" key="1">
    <citation type="journal article" date="2019" name="Int. J. Syst. Evol. Microbiol.">
        <title>The Global Catalogue of Microorganisms (GCM) 10K type strain sequencing project: providing services to taxonomists for standard genome sequencing and annotation.</title>
        <authorList>
            <consortium name="The Broad Institute Genomics Platform"/>
            <consortium name="The Broad Institute Genome Sequencing Center for Infectious Disease"/>
            <person name="Wu L."/>
            <person name="Ma J."/>
        </authorList>
    </citation>
    <scope>NUCLEOTIDE SEQUENCE [LARGE SCALE GENOMIC DNA]</scope>
    <source>
        <strain evidence="9">CGMCC 1.12966</strain>
    </source>
</reference>
<keyword evidence="9" id="KW-1185">Reference proteome</keyword>
<protein>
    <submittedName>
        <fullName evidence="8">Transposase</fullName>
    </submittedName>
</protein>
<dbReference type="InterPro" id="IPR010998">
    <property type="entry name" value="Integrase_recombinase_N"/>
</dbReference>
<keyword evidence="3 5" id="KW-0238">DNA-binding</keyword>
<evidence type="ECO:0000256" key="5">
    <source>
        <dbReference type="PROSITE-ProRule" id="PRU01248"/>
    </source>
</evidence>
<evidence type="ECO:0000256" key="4">
    <source>
        <dbReference type="ARBA" id="ARBA00023172"/>
    </source>
</evidence>
<evidence type="ECO:0000313" key="8">
    <source>
        <dbReference type="EMBL" id="GHE29135.1"/>
    </source>
</evidence>
<dbReference type="SUPFAM" id="SSF56349">
    <property type="entry name" value="DNA breaking-rejoining enzymes"/>
    <property type="match status" value="1"/>
</dbReference>
<dbReference type="PROSITE" id="PS51898">
    <property type="entry name" value="TYR_RECOMBINASE"/>
    <property type="match status" value="1"/>
</dbReference>
<dbReference type="InterPro" id="IPR013762">
    <property type="entry name" value="Integrase-like_cat_sf"/>
</dbReference>
<gene>
    <name evidence="8" type="ORF">GCM10017764_09770</name>
</gene>
<keyword evidence="4" id="KW-0233">DNA recombination</keyword>
<dbReference type="Proteomes" id="UP000620550">
    <property type="component" value="Unassembled WGS sequence"/>
</dbReference>
<evidence type="ECO:0000256" key="3">
    <source>
        <dbReference type="ARBA" id="ARBA00023125"/>
    </source>
</evidence>
<dbReference type="InterPro" id="IPR025269">
    <property type="entry name" value="SAM-like_dom"/>
</dbReference>
<feature type="domain" description="Core-binding (CB)" evidence="7">
    <location>
        <begin position="111"/>
        <end position="199"/>
    </location>
</feature>
<dbReference type="Gene3D" id="1.10.443.10">
    <property type="entry name" value="Intergrase catalytic core"/>
    <property type="match status" value="1"/>
</dbReference>
<dbReference type="InterPro" id="IPR011010">
    <property type="entry name" value="DNA_brk_join_enz"/>
</dbReference>
<dbReference type="Gene3D" id="1.10.150.130">
    <property type="match status" value="1"/>
</dbReference>
<evidence type="ECO:0000313" key="9">
    <source>
        <dbReference type="Proteomes" id="UP000620550"/>
    </source>
</evidence>
<evidence type="ECO:0000259" key="6">
    <source>
        <dbReference type="PROSITE" id="PS51898"/>
    </source>
</evidence>
<sequence length="405" mass="46343">MSTNYSLSFLLKKPKNDKGQPRPVYMRITVDKEQKEISVGRDCEPSRWNSAANRAKGTREEARTLNAYLETLIQKVSEIHHTMVRNRTKVTAKAIKLKFLGRDIPQKMLLKVFAEHNAQMKSLLGNGFKPNTLKGYTTSISHMTAYLKQELSMGDIEVRDIDHAFVTGYEFFLRSSLGCSEISAAKYIKHFRKITKICIVHRWVEDDPFAFYKNKAKARPKEFLTKAELERIETKEFGIERLSQVRDIFVFCCYTGLSYADVSKLNHSDVARGVDGKLWILTTREKTETSSNIPLLAAPLRIIDRYRDYPPSAAKNLLLPVLSNQKMNSYLKEIADLCAVDKEITFHMSRHTFATTVTLANNVPIETVSKMLGHTDIKTTQHYAKLLDTRVAHDMSQLEIKLNKS</sequence>
<organism evidence="8 9">
    <name type="scientific">Sphingobacterium griseoflavum</name>
    <dbReference type="NCBI Taxonomy" id="1474952"/>
    <lineage>
        <taxon>Bacteria</taxon>
        <taxon>Pseudomonadati</taxon>
        <taxon>Bacteroidota</taxon>
        <taxon>Sphingobacteriia</taxon>
        <taxon>Sphingobacteriales</taxon>
        <taxon>Sphingobacteriaceae</taxon>
        <taxon>Sphingobacterium</taxon>
    </lineage>
</organism>
<proteinExistence type="inferred from homology"/>
<name>A0ABQ3HSB0_9SPHI</name>
<dbReference type="Pfam" id="PF00589">
    <property type="entry name" value="Phage_integrase"/>
    <property type="match status" value="1"/>
</dbReference>
<comment type="similarity">
    <text evidence="1">Belongs to the 'phage' integrase family.</text>
</comment>
<dbReference type="InterPro" id="IPR050090">
    <property type="entry name" value="Tyrosine_recombinase_XerCD"/>
</dbReference>